<dbReference type="EMBL" id="PKGI01000007">
    <property type="protein sequence ID" value="PLA77279.1"/>
    <property type="molecule type" value="Genomic_DNA"/>
</dbReference>
<accession>A0A2I2AD17</accession>
<comment type="caution">
    <text evidence="1">The sequence shown here is derived from an EMBL/GenBank/DDBJ whole genome shotgun (WGS) entry which is preliminary data.</text>
</comment>
<dbReference type="AlphaFoldDB" id="A0A2I2AD17"/>
<protein>
    <submittedName>
        <fullName evidence="1">Uncharacterized protein</fullName>
    </submittedName>
</protein>
<evidence type="ECO:0000313" key="2">
    <source>
        <dbReference type="Proteomes" id="UP000234579"/>
    </source>
</evidence>
<feature type="non-terminal residue" evidence="1">
    <location>
        <position position="1"/>
    </location>
</feature>
<name>A0A2I2AD17_9LACO</name>
<gene>
    <name evidence="1" type="ORF">CYR79_01730</name>
</gene>
<proteinExistence type="predicted"/>
<organism evidence="1 2">
    <name type="scientific">Ligilactobacillus agilis</name>
    <dbReference type="NCBI Taxonomy" id="1601"/>
    <lineage>
        <taxon>Bacteria</taxon>
        <taxon>Bacillati</taxon>
        <taxon>Bacillota</taxon>
        <taxon>Bacilli</taxon>
        <taxon>Lactobacillales</taxon>
        <taxon>Lactobacillaceae</taxon>
        <taxon>Ligilactobacillus</taxon>
    </lineage>
</organism>
<sequence>VSVQKAQWTKKHGGAYPKNIKNIDNNHLIQTLNTLTTDKNLAHVLNAANPKFAKYSNGRLKESTVKSSYLDALVLACPISPT</sequence>
<dbReference type="Proteomes" id="UP000234579">
    <property type="component" value="Unassembled WGS sequence"/>
</dbReference>
<dbReference type="RefSeq" id="WP_404899917.1">
    <property type="nucleotide sequence ID" value="NZ_PKGI01000007.1"/>
</dbReference>
<reference evidence="2" key="1">
    <citation type="submission" date="2017-12" db="EMBL/GenBank/DDBJ databases">
        <authorList>
            <person name="Christensen H."/>
        </authorList>
    </citation>
    <scope>NUCLEOTIDE SEQUENCE [LARGE SCALE GENOMIC DNA]</scope>
    <source>
        <strain evidence="2">268A</strain>
    </source>
</reference>
<evidence type="ECO:0000313" key="1">
    <source>
        <dbReference type="EMBL" id="PLA77279.1"/>
    </source>
</evidence>